<dbReference type="OrthoDB" id="1689567at2759"/>
<keyword evidence="1" id="KW-0812">Transmembrane</keyword>
<feature type="non-terminal residue" evidence="3">
    <location>
        <position position="1"/>
    </location>
</feature>
<dbReference type="PANTHER" id="PTHR13018">
    <property type="entry name" value="PROBABLE MEMBRANE PROTEIN DUF221-RELATED"/>
    <property type="match status" value="1"/>
</dbReference>
<feature type="transmembrane region" description="Helical" evidence="1">
    <location>
        <begin position="269"/>
        <end position="288"/>
    </location>
</feature>
<feature type="transmembrane region" description="Helical" evidence="1">
    <location>
        <begin position="309"/>
        <end position="336"/>
    </location>
</feature>
<feature type="transmembrane region" description="Helical" evidence="1">
    <location>
        <begin position="230"/>
        <end position="249"/>
    </location>
</feature>
<dbReference type="GO" id="GO:0005886">
    <property type="term" value="C:plasma membrane"/>
    <property type="evidence" value="ECO:0007669"/>
    <property type="project" value="TreeGrafter"/>
</dbReference>
<feature type="transmembrane region" description="Helical" evidence="1">
    <location>
        <begin position="356"/>
        <end position="377"/>
    </location>
</feature>
<reference evidence="3 4" key="1">
    <citation type="submission" date="2019-07" db="EMBL/GenBank/DDBJ databases">
        <title>Annotation for the trematode Paragonimus westermani.</title>
        <authorList>
            <person name="Choi Y.-J."/>
        </authorList>
    </citation>
    <scope>NUCLEOTIDE SEQUENCE [LARGE SCALE GENOMIC DNA]</scope>
    <source>
        <strain evidence="3">180907_Pwestermani</strain>
    </source>
</reference>
<keyword evidence="1" id="KW-0472">Membrane</keyword>
<evidence type="ECO:0000313" key="3">
    <source>
        <dbReference type="EMBL" id="KAF8569699.1"/>
    </source>
</evidence>
<keyword evidence="4" id="KW-1185">Reference proteome</keyword>
<dbReference type="AlphaFoldDB" id="A0A8T0DP45"/>
<evidence type="ECO:0000256" key="1">
    <source>
        <dbReference type="SAM" id="Phobius"/>
    </source>
</evidence>
<gene>
    <name evidence="3" type="ORF">P879_05630</name>
</gene>
<dbReference type="Pfam" id="PF02714">
    <property type="entry name" value="RSN1_7TM"/>
    <property type="match status" value="1"/>
</dbReference>
<keyword evidence="1" id="KW-1133">Transmembrane helix</keyword>
<feature type="domain" description="CSC1/OSCA1-like 7TM region" evidence="2">
    <location>
        <begin position="237"/>
        <end position="395"/>
    </location>
</feature>
<proteinExistence type="predicted"/>
<name>A0A8T0DP45_9TREM</name>
<dbReference type="GO" id="GO:0005227">
    <property type="term" value="F:calcium-activated cation channel activity"/>
    <property type="evidence" value="ECO:0007669"/>
    <property type="project" value="InterPro"/>
</dbReference>
<dbReference type="Proteomes" id="UP000699462">
    <property type="component" value="Unassembled WGS sequence"/>
</dbReference>
<evidence type="ECO:0000313" key="4">
    <source>
        <dbReference type="Proteomes" id="UP000699462"/>
    </source>
</evidence>
<dbReference type="InterPro" id="IPR045122">
    <property type="entry name" value="Csc1-like"/>
</dbReference>
<protein>
    <recommendedName>
        <fullName evidence="2">CSC1/OSCA1-like 7TM region domain-containing protein</fullName>
    </recommendedName>
</protein>
<dbReference type="InterPro" id="IPR003864">
    <property type="entry name" value="CSC1/OSCA1-like_7TM"/>
</dbReference>
<organism evidence="3 4">
    <name type="scientific">Paragonimus westermani</name>
    <dbReference type="NCBI Taxonomy" id="34504"/>
    <lineage>
        <taxon>Eukaryota</taxon>
        <taxon>Metazoa</taxon>
        <taxon>Spiralia</taxon>
        <taxon>Lophotrochozoa</taxon>
        <taxon>Platyhelminthes</taxon>
        <taxon>Trematoda</taxon>
        <taxon>Digenea</taxon>
        <taxon>Plagiorchiida</taxon>
        <taxon>Troglotremata</taxon>
        <taxon>Troglotrematidae</taxon>
        <taxon>Paragonimus</taxon>
    </lineage>
</organism>
<sequence length="440" mass="49525">AIKPPVKVQWIQLIRDASSIVDLERKRIRIVRLLELANEEWTSSGVRPTYRAPSCKCECCPDCTISCCLVCCTSSCCGGKDAIEQYENELISIERILQTKYAVSLGLKQSNVGEQNVATFKPDELLAPFTGLIFVGFETAEDALQVAKYFTCYCRKTVPTYYTIHPETYVGCLCSNLWQPAKLPKGIQYGTVLLRNLKLAPNPNDLLWSSILSSRYRGPCWWMENFCKSLGVLIAALFLTSPSYLLMVLNYISTLRLFGPHFSVTVYQWIPAMVLMIVSALVKQLVIASETWTNHVTYGGREKAGQRTLFAFLVLTVLILPSLGLGGLPTLLMKYYKSDMLQTLRLECIFSPDSSVLFINYVTTCSLLGSGLLLLQFGRWLSFLCRRCTVHSDAEAELLAQVSSVSCDKQKMLTPSWSYIAYSKPRRYLLSVAFVHFIQL</sequence>
<dbReference type="PANTHER" id="PTHR13018:SF5">
    <property type="entry name" value="RE44586P"/>
    <property type="match status" value="1"/>
</dbReference>
<accession>A0A8T0DP45</accession>
<comment type="caution">
    <text evidence="3">The sequence shown here is derived from an EMBL/GenBank/DDBJ whole genome shotgun (WGS) entry which is preliminary data.</text>
</comment>
<dbReference type="EMBL" id="JTDF01001668">
    <property type="protein sequence ID" value="KAF8569699.1"/>
    <property type="molecule type" value="Genomic_DNA"/>
</dbReference>
<evidence type="ECO:0000259" key="2">
    <source>
        <dbReference type="Pfam" id="PF02714"/>
    </source>
</evidence>